<feature type="transmembrane region" description="Helical" evidence="11">
    <location>
        <begin position="107"/>
        <end position="131"/>
    </location>
</feature>
<dbReference type="OrthoDB" id="6076970at2759"/>
<keyword evidence="4 11" id="KW-1133">Transmembrane helix</keyword>
<evidence type="ECO:0000256" key="2">
    <source>
        <dbReference type="ARBA" id="ARBA00022475"/>
    </source>
</evidence>
<dbReference type="EMBL" id="CACVKT020008264">
    <property type="protein sequence ID" value="CAC5413936.1"/>
    <property type="molecule type" value="Genomic_DNA"/>
</dbReference>
<evidence type="ECO:0000256" key="3">
    <source>
        <dbReference type="ARBA" id="ARBA00022692"/>
    </source>
</evidence>
<evidence type="ECO:0000256" key="7">
    <source>
        <dbReference type="ARBA" id="ARBA00023157"/>
    </source>
</evidence>
<evidence type="ECO:0000256" key="1">
    <source>
        <dbReference type="ARBA" id="ARBA00004651"/>
    </source>
</evidence>
<evidence type="ECO:0000256" key="11">
    <source>
        <dbReference type="SAM" id="Phobius"/>
    </source>
</evidence>
<feature type="transmembrane region" description="Helical" evidence="11">
    <location>
        <begin position="237"/>
        <end position="262"/>
    </location>
</feature>
<keyword evidence="10" id="KW-0807">Transducer</keyword>
<keyword evidence="7" id="KW-1015">Disulfide bond</keyword>
<dbReference type="Proteomes" id="UP000507470">
    <property type="component" value="Unassembled WGS sequence"/>
</dbReference>
<feature type="transmembrane region" description="Helical" evidence="11">
    <location>
        <begin position="143"/>
        <end position="163"/>
    </location>
</feature>
<feature type="transmembrane region" description="Helical" evidence="11">
    <location>
        <begin position="323"/>
        <end position="346"/>
    </location>
</feature>
<dbReference type="InterPro" id="IPR017452">
    <property type="entry name" value="GPCR_Rhodpsn_7TM"/>
</dbReference>
<gene>
    <name evidence="13" type="ORF">MCOR_46790</name>
</gene>
<dbReference type="GO" id="GO:0005886">
    <property type="term" value="C:plasma membrane"/>
    <property type="evidence" value="ECO:0007669"/>
    <property type="project" value="UniProtKB-SubCell"/>
</dbReference>
<evidence type="ECO:0000259" key="12">
    <source>
        <dbReference type="PROSITE" id="PS50262"/>
    </source>
</evidence>
<evidence type="ECO:0000256" key="10">
    <source>
        <dbReference type="ARBA" id="ARBA00023224"/>
    </source>
</evidence>
<name>A0A6J8E1C7_MYTCO</name>
<dbReference type="Gene3D" id="1.20.1070.10">
    <property type="entry name" value="Rhodopsin 7-helix transmembrane proteins"/>
    <property type="match status" value="1"/>
</dbReference>
<keyword evidence="3 11" id="KW-0812">Transmembrane</keyword>
<organism evidence="13 14">
    <name type="scientific">Mytilus coruscus</name>
    <name type="common">Sea mussel</name>
    <dbReference type="NCBI Taxonomy" id="42192"/>
    <lineage>
        <taxon>Eukaryota</taxon>
        <taxon>Metazoa</taxon>
        <taxon>Spiralia</taxon>
        <taxon>Lophotrochozoa</taxon>
        <taxon>Mollusca</taxon>
        <taxon>Bivalvia</taxon>
        <taxon>Autobranchia</taxon>
        <taxon>Pteriomorphia</taxon>
        <taxon>Mytilida</taxon>
        <taxon>Mytiloidea</taxon>
        <taxon>Mytilidae</taxon>
        <taxon>Mytilinae</taxon>
        <taxon>Mytilus</taxon>
    </lineage>
</organism>
<dbReference type="GO" id="GO:0043005">
    <property type="term" value="C:neuron projection"/>
    <property type="evidence" value="ECO:0007669"/>
    <property type="project" value="TreeGrafter"/>
</dbReference>
<dbReference type="PANTHER" id="PTHR24229:SF40">
    <property type="entry name" value="ALLATOSTATIN C RECEPTOR 1-RELATED"/>
    <property type="match status" value="1"/>
</dbReference>
<dbReference type="PRINTS" id="PR00237">
    <property type="entry name" value="GPCRRHODOPSN"/>
</dbReference>
<dbReference type="CDD" id="cd15094">
    <property type="entry name" value="7tmA_AstC_insect"/>
    <property type="match status" value="1"/>
</dbReference>
<accession>A0A6J8E1C7</accession>
<dbReference type="GO" id="GO:0042277">
    <property type="term" value="F:peptide binding"/>
    <property type="evidence" value="ECO:0007669"/>
    <property type="project" value="TreeGrafter"/>
</dbReference>
<feature type="domain" description="G-protein coupled receptors family 1 profile" evidence="12">
    <location>
        <begin position="86"/>
        <end position="343"/>
    </location>
</feature>
<keyword evidence="5" id="KW-0297">G-protein coupled receptor</keyword>
<feature type="transmembrane region" description="Helical" evidence="11">
    <location>
        <begin position="283"/>
        <end position="303"/>
    </location>
</feature>
<evidence type="ECO:0000313" key="13">
    <source>
        <dbReference type="EMBL" id="CAC5413936.1"/>
    </source>
</evidence>
<dbReference type="PRINTS" id="PR00246">
    <property type="entry name" value="SOMATOSTATNR"/>
</dbReference>
<keyword evidence="6 11" id="KW-0472">Membrane</keyword>
<evidence type="ECO:0000313" key="14">
    <source>
        <dbReference type="Proteomes" id="UP000507470"/>
    </source>
</evidence>
<reference evidence="13 14" key="1">
    <citation type="submission" date="2020-06" db="EMBL/GenBank/DDBJ databases">
        <authorList>
            <person name="Li R."/>
            <person name="Bekaert M."/>
        </authorList>
    </citation>
    <scope>NUCLEOTIDE SEQUENCE [LARGE SCALE GENOMIC DNA]</scope>
    <source>
        <strain evidence="14">wild</strain>
    </source>
</reference>
<feature type="transmembrane region" description="Helical" evidence="11">
    <location>
        <begin position="184"/>
        <end position="205"/>
    </location>
</feature>
<keyword evidence="2" id="KW-1003">Cell membrane</keyword>
<keyword evidence="14" id="KW-1185">Reference proteome</keyword>
<dbReference type="PANTHER" id="PTHR24229">
    <property type="entry name" value="NEUROPEPTIDES RECEPTOR"/>
    <property type="match status" value="1"/>
</dbReference>
<protein>
    <submittedName>
        <fullName evidence="13">ASTC-R</fullName>
    </submittedName>
</protein>
<dbReference type="SUPFAM" id="SSF81321">
    <property type="entry name" value="Family A G protein-coupled receptor-like"/>
    <property type="match status" value="1"/>
</dbReference>
<dbReference type="InterPro" id="IPR000586">
    <property type="entry name" value="Somatstn_rcpt"/>
</dbReference>
<evidence type="ECO:0000256" key="6">
    <source>
        <dbReference type="ARBA" id="ARBA00023136"/>
    </source>
</evidence>
<proteinExistence type="predicted"/>
<evidence type="ECO:0000256" key="9">
    <source>
        <dbReference type="ARBA" id="ARBA00023180"/>
    </source>
</evidence>
<sequence>MRSSWHVTGGRKCEIIYKVTDSGKRILLHSIMNSTDYYYVYCDENGKNDSDNDTETVASEVKLNRTAITTFLVSSYTIICIAGLIGNALVIYVVLRFAKMKTVTNLYILNLAVSDAMFLISLPFLITTTVLEHWIFDTAMCKIYFVLYSINFITSVLTLTALSGDRYLAVCHPVSSGRYRTTKIAFFVCLLIWSLSFFVMLPIILYSTTIPNSKDQSHDTCTVKWPEDQLIPPEKAFTWYTFLLGFAIPVSLIFVFYLSVVLNLSCVGPGMRTANKKRSRRKVTRLVFAVIGVYILCWLPHWVFQVNLTFQPQDYRLKDWEIYLFNGLTVLTYANSMLNPLLYAFLSDNFRRCFRKAFKCAENPDAERRLTIENSVLPKSNKKKTKKAVPSVKTKAKYELATLTTAIGSALILPNDGLLHPSHQETTSLYVDKEIQTS</sequence>
<evidence type="ECO:0000256" key="4">
    <source>
        <dbReference type="ARBA" id="ARBA00022989"/>
    </source>
</evidence>
<dbReference type="AlphaFoldDB" id="A0A6J8E1C7"/>
<comment type="subcellular location">
    <subcellularLocation>
        <location evidence="1">Cell membrane</location>
        <topology evidence="1">Multi-pass membrane protein</topology>
    </subcellularLocation>
</comment>
<dbReference type="InterPro" id="IPR000276">
    <property type="entry name" value="GPCR_Rhodpsn"/>
</dbReference>
<dbReference type="Pfam" id="PF00001">
    <property type="entry name" value="7tm_1"/>
    <property type="match status" value="1"/>
</dbReference>
<evidence type="ECO:0000256" key="5">
    <source>
        <dbReference type="ARBA" id="ARBA00023040"/>
    </source>
</evidence>
<feature type="transmembrane region" description="Helical" evidence="11">
    <location>
        <begin position="73"/>
        <end position="95"/>
    </location>
</feature>
<dbReference type="PROSITE" id="PS50262">
    <property type="entry name" value="G_PROTEIN_RECEP_F1_2"/>
    <property type="match status" value="1"/>
</dbReference>
<keyword evidence="9" id="KW-0325">Glycoprotein</keyword>
<dbReference type="GO" id="GO:0004994">
    <property type="term" value="F:somatostatin receptor activity"/>
    <property type="evidence" value="ECO:0007669"/>
    <property type="project" value="InterPro"/>
</dbReference>
<keyword evidence="8" id="KW-0675">Receptor</keyword>
<evidence type="ECO:0000256" key="8">
    <source>
        <dbReference type="ARBA" id="ARBA00023170"/>
    </source>
</evidence>